<organism evidence="10">
    <name type="scientific">Pandoravirus quercus</name>
    <dbReference type="NCBI Taxonomy" id="2107709"/>
    <lineage>
        <taxon>Viruses</taxon>
        <taxon>Pandoravirus</taxon>
    </lineage>
</organism>
<feature type="domain" description="RNA polymerase N-terminal" evidence="9">
    <location>
        <begin position="244"/>
        <end position="637"/>
    </location>
</feature>
<gene>
    <name evidence="10" type="ORF">pqer_cds_239</name>
</gene>
<sequence length="2278" mass="243066">MTSPVIYTCQEDDAARVRGVQLTLVDPEIVRRQSVVRITEPAIYDKNTPKRDGVYDHRMGVVVRRLACGTCGHMVDSCPGHFGSIELHHPVYHAHYITSVLKVLRCVCYYCSRFLMAPPWPQTPASGEPGGGCERDAAHATATGGGRAALGKARLNAACEAVKRGKARKACWHCAGPQPEYSIAKGSPLVIRANWAGVTFETDADRAAALSEPFSAREAHNILLLVPTDDYIRMGCDPTNSHPSWMIITVLPVPPPIVRPSITETEGSRSRGQDDLTHKLKAIVQANNAIAAHQRASSAVSTTTSANSSAQAVPVGSGSSNNGNSVNSKILATPLADLVMALQVEVATYHNNDIRGQKQSTQRSGKPTKGLVERFKGKEGRIRGNCMGKRVNFTARAVISPDPEIDIDEVGVPYEIVKTLTFPERVTPFTMGDLTRRVRAGPDALAGAKTVTDHNRRTLYLEARGAGPGQMGMGSDLASVERAGGSSGAIVSTMATGVHAASDGSGVVGAWRVPAGGSVAGADRAPPLQIGWTVERHLRAGDAVVMNRQPSLHMGSMLMHKVVPMPGRTMRFNLAVTGTYNADFDGDEMNLHVPQSETARAEVTHTMNVALKTVSPQANKPIIGLVMDALVGCGFLTTNDTFMDRGVLMQLVTAMKYDAVGRGSRFRLPPPAIVKAVNQKTGQKAAPMWTGKQLFSLLLPADVNVERRVRDVDSDADAMLQPVRDWPSREIVGHEPNPYMARSARDERVIVVQAGELLAGSVCKQTVGATTGGLVHVIFKDVSTEGVKRFLSDAQRVANRWLSWHGFSVGIQDCMSDPATRARVDRVVDRAVDHIENVCRFAAHVDDQPSSLSSLSSLSSSSSSSSSSSTTRFGPSIGTDGSHQNQNQNRRRRRSDDDNSTMDISDEDDDNSGCDNEAPRGRGRMAPPPRKRPHIAEAELETCVSRVANKVLDQAGRIVQAATDARSNAVRAMATMGSKGSVFNITQMCGCVGQQSNEGQRIHSESGSRTLGCYRHAEAVPPPESRGFVRNSYERGLNSREMFLHMIGGREGLVDTAVKTAETGYIQRRCIKSMESLQIKRGGLVRNANGDIVQFAYGGDGADATYIERVRCREVRMAPEAIRDACRWSQRAREKSPWPLDEIAAVETREAARIIAIRDEVLAMQSSLATMAASGGAGDDQLFVTVHAARLVETVCRREGSRECARGRISPAELDREVDALCRAILTMAAEADVGASVATAARDAGLPPLRGTAGLRLVLACELRSRILVGRWAATWSTWEAIRAEIAGDDRHAGRYLRSLVSPGEMVGAIAGQSIGEPGTQMSVVYEERLLLAGPGGAVNILEIGDLIEETIAHAEPHLVECDGAHDTTHVDVTARGLTVPAVDETGTVRWRRLLGVTRHPPNGALVRVTTRSGRSVTATLAKSFLTLREGRVVPIDGKDLVVGDVLPVNRCLPLWNLDDAIGQQDVDNNRSSDKNNDASEDTDEVIASSQSAPTRSSLFAALRSGCRKRARRCLDVVFAGRGRTEGIASPADPVETDLIMALASLAGGDEAATADGARVLLGRAPAPHALSNGTDGETNSHEGDIFWDEIVRLDIVSDHGRDYVYDLTVEHDANFSLLSGLQMRDTLRTFHFAGWGAKNVTLGVPRLREIIDATLNMKRPCVTLHLDRRAPAGCTHEAALAVCRQIEHSTLATLVESHTIDTVDALAPDGHDNHNDDSNNNYDAGGGDDDHAFARACALLFAQPHACTGAPSTTDRLATTTTTTAPCEARNGAAPKTKSRARGAAATSSGRAGVQGPVPSAHEAEAVAAWRPQRYLLRYVLDRAATVARGLVPADVARRVAEEVGDAGRVAHAEAAMEGWFVEVLLNDASGLLARFRQQLPPRPTTGAMPVPDTTASPADAVAMPPPRPRARTAKADGGASARSAAATAAYKATPEEAAEAARWERAALAAIQAAFMASVRVSGVPGVTRAMPAEVTRHEAAATAGEAGGAPEWSVEVDGNALSELLCVPGVDASRSHTNDINRVAAVLGIEAAVAVLFSEIKAVISFDGTYVNDRHFALATDTMCCRGSVVAVTRHGFNRADHGFLSRASFEETVDILFDAAAFAETDKITDGSVTEPIILGQAAPIGTAISDVLVTDAYAHLWRPPSADALGSDDRALVVTTAGSTRATPGRDALITAPMDSYGDNGGGTNDHKSHNYYASNNISRRDRAGGDGGDSDDDDDGEDDDDMDIGEPLIDPYAVGDLVPVTRADGRADTTDGCPRYAPPSPSLFFLD</sequence>
<dbReference type="Pfam" id="PF04983">
    <property type="entry name" value="RNA_pol_Rpb1_3"/>
    <property type="match status" value="1"/>
</dbReference>
<evidence type="ECO:0000259" key="8">
    <source>
        <dbReference type="SMART" id="SM00306"/>
    </source>
</evidence>
<feature type="compositionally biased region" description="Low complexity" evidence="7">
    <location>
        <begin position="1784"/>
        <end position="1794"/>
    </location>
</feature>
<evidence type="ECO:0000256" key="7">
    <source>
        <dbReference type="SAM" id="MobiDB-lite"/>
    </source>
</evidence>
<evidence type="ECO:0000259" key="9">
    <source>
        <dbReference type="SMART" id="SM00663"/>
    </source>
</evidence>
<evidence type="ECO:0000256" key="4">
    <source>
        <dbReference type="ARBA" id="ARBA00022695"/>
    </source>
</evidence>
<evidence type="ECO:0000256" key="3">
    <source>
        <dbReference type="ARBA" id="ARBA00022679"/>
    </source>
</evidence>
<dbReference type="InterPro" id="IPR000722">
    <property type="entry name" value="RNA_pol_asu"/>
</dbReference>
<feature type="region of interest" description="Disordered" evidence="7">
    <location>
        <begin position="1466"/>
        <end position="1493"/>
    </location>
</feature>
<evidence type="ECO:0000313" key="10">
    <source>
        <dbReference type="EMBL" id="AVK74661.1"/>
    </source>
</evidence>
<dbReference type="Gene3D" id="2.40.40.20">
    <property type="match status" value="2"/>
</dbReference>
<dbReference type="Gene3D" id="4.10.860.120">
    <property type="entry name" value="RNA polymerase II, clamp domain"/>
    <property type="match status" value="1"/>
</dbReference>
<dbReference type="InterPro" id="IPR003587">
    <property type="entry name" value="Hint_dom_N"/>
</dbReference>
<keyword evidence="4 6" id="KW-0548">Nucleotidyltransferase</keyword>
<dbReference type="InterPro" id="IPR006592">
    <property type="entry name" value="RNA_pol_N"/>
</dbReference>
<dbReference type="Pfam" id="PF05000">
    <property type="entry name" value="RNA_pol_Rpb1_4"/>
    <property type="match status" value="1"/>
</dbReference>
<dbReference type="Gene3D" id="6.20.50.80">
    <property type="match status" value="1"/>
</dbReference>
<dbReference type="KEGG" id="vg:36843802"/>
<dbReference type="EC" id="2.7.7.6" evidence="6"/>
<dbReference type="GO" id="GO:0000428">
    <property type="term" value="C:DNA-directed RNA polymerase complex"/>
    <property type="evidence" value="ECO:0007669"/>
    <property type="project" value="UniProtKB-KW"/>
</dbReference>
<feature type="compositionally biased region" description="Acidic residues" evidence="7">
    <location>
        <begin position="2219"/>
        <end position="2235"/>
    </location>
</feature>
<dbReference type="FunFam" id="2.40.40.20:FF:000019">
    <property type="entry name" value="DNA-directed RNA polymerase II subunit RPB1"/>
    <property type="match status" value="1"/>
</dbReference>
<dbReference type="InterPro" id="IPR044893">
    <property type="entry name" value="RNA_pol_Rpb1_clamp_domain"/>
</dbReference>
<dbReference type="InterPro" id="IPR042102">
    <property type="entry name" value="RNA_pol_Rpb1_3_sf"/>
</dbReference>
<dbReference type="SMART" id="SM00663">
    <property type="entry name" value="RPOLA_N"/>
    <property type="match status" value="1"/>
</dbReference>
<dbReference type="Gene3D" id="6.10.250.2940">
    <property type="match status" value="1"/>
</dbReference>
<dbReference type="Gene3D" id="2.170.16.10">
    <property type="entry name" value="Hedgehog/Intein (Hint) domain"/>
    <property type="match status" value="1"/>
</dbReference>
<comment type="function">
    <text evidence="6">DNA-dependent RNA polymerase catalyzes the transcription of DNA into RNA using the four ribonucleoside triphosphates as substrates.</text>
</comment>
<dbReference type="GO" id="GO:0003899">
    <property type="term" value="F:DNA-directed RNA polymerase activity"/>
    <property type="evidence" value="ECO:0007669"/>
    <property type="project" value="UniProtKB-EC"/>
</dbReference>
<dbReference type="RefSeq" id="YP_009482930.1">
    <property type="nucleotide sequence ID" value="NC_037667.1"/>
</dbReference>
<reference evidence="10" key="1">
    <citation type="journal article" date="2018" name="Nat. Commun.">
        <title>Diversity and evolution of the emerging Pandoraviridae family.</title>
        <authorList>
            <person name="Legendre M."/>
            <person name="Fabre E."/>
            <person name="Poirot O."/>
            <person name="Jeudy S."/>
            <person name="Lartigue A."/>
            <person name="Alempic J.M."/>
            <person name="Beucher L."/>
            <person name="Philippe N."/>
            <person name="Bertaux L."/>
            <person name="Christo-Foroux E."/>
            <person name="Labadie K."/>
            <person name="Coute Y."/>
            <person name="Abergel C."/>
            <person name="Claverie J.M."/>
        </authorList>
    </citation>
    <scope>NUCLEOTIDE SEQUENCE [LARGE SCALE GENOMIC DNA]</scope>
    <source>
        <strain evidence="10">Quercus</strain>
    </source>
</reference>
<dbReference type="InterPro" id="IPR036844">
    <property type="entry name" value="Hint_dom_sf"/>
</dbReference>
<dbReference type="InterPro" id="IPR007083">
    <property type="entry name" value="RNA_pol_Rpb1_4"/>
</dbReference>
<feature type="region of interest" description="Disordered" evidence="7">
    <location>
        <begin position="2166"/>
        <end position="2278"/>
    </location>
</feature>
<dbReference type="Pfam" id="PF04998">
    <property type="entry name" value="RNA_pol_Rpb1_5"/>
    <property type="match status" value="2"/>
</dbReference>
<feature type="domain" description="Hint" evidence="8">
    <location>
        <begin position="1322"/>
        <end position="1452"/>
    </location>
</feature>
<protein>
    <recommendedName>
        <fullName evidence="6">DNA-directed RNA polymerase subunit</fullName>
        <ecNumber evidence="6">2.7.7.6</ecNumber>
    </recommendedName>
</protein>
<evidence type="ECO:0000256" key="2">
    <source>
        <dbReference type="ARBA" id="ARBA00022478"/>
    </source>
</evidence>
<dbReference type="SUPFAM" id="SSF64484">
    <property type="entry name" value="beta and beta-prime subunits of DNA dependent RNA-polymerase"/>
    <property type="match status" value="2"/>
</dbReference>
<feature type="compositionally biased region" description="Acidic residues" evidence="7">
    <location>
        <begin position="898"/>
        <end position="912"/>
    </location>
</feature>
<dbReference type="Pfam" id="PF04997">
    <property type="entry name" value="RNA_pol_Rpb1_1"/>
    <property type="match status" value="2"/>
</dbReference>
<dbReference type="GO" id="GO:0006351">
    <property type="term" value="P:DNA-templated transcription"/>
    <property type="evidence" value="ECO:0007669"/>
    <property type="project" value="InterPro"/>
</dbReference>
<dbReference type="Gene3D" id="3.30.1490.180">
    <property type="entry name" value="RNA polymerase ii"/>
    <property type="match status" value="2"/>
</dbReference>
<dbReference type="InterPro" id="IPR038120">
    <property type="entry name" value="Rpb1_funnel_sf"/>
</dbReference>
<proteinExistence type="inferred from homology"/>
<dbReference type="Pfam" id="PF00623">
    <property type="entry name" value="RNA_pol_Rpb1_2"/>
    <property type="match status" value="2"/>
</dbReference>
<feature type="region of interest" description="Disordered" evidence="7">
    <location>
        <begin position="1752"/>
        <end position="1800"/>
    </location>
</feature>
<feature type="compositionally biased region" description="Low complexity" evidence="7">
    <location>
        <begin position="850"/>
        <end position="869"/>
    </location>
</feature>
<feature type="region of interest" description="Disordered" evidence="7">
    <location>
        <begin position="1707"/>
        <end position="1728"/>
    </location>
</feature>
<accession>A0A2U7U894</accession>
<dbReference type="InterPro" id="IPR045867">
    <property type="entry name" value="DNA-dir_RpoC_beta_prime"/>
</dbReference>
<dbReference type="GO" id="GO:0003677">
    <property type="term" value="F:DNA binding"/>
    <property type="evidence" value="ECO:0007669"/>
    <property type="project" value="InterPro"/>
</dbReference>
<dbReference type="InterPro" id="IPR007081">
    <property type="entry name" value="RNA_pol_Rpb1_5"/>
</dbReference>
<dbReference type="Pfam" id="PF14890">
    <property type="entry name" value="Intein_splicing"/>
    <property type="match status" value="1"/>
</dbReference>
<dbReference type="PANTHER" id="PTHR19376">
    <property type="entry name" value="DNA-DIRECTED RNA POLYMERASE"/>
    <property type="match status" value="1"/>
</dbReference>
<evidence type="ECO:0000256" key="1">
    <source>
        <dbReference type="ARBA" id="ARBA00006460"/>
    </source>
</evidence>
<evidence type="ECO:0000256" key="6">
    <source>
        <dbReference type="RuleBase" id="RU004279"/>
    </source>
</evidence>
<keyword evidence="2 6" id="KW-0240">DNA-directed RNA polymerase</keyword>
<dbReference type="Gene3D" id="1.10.132.30">
    <property type="match status" value="1"/>
</dbReference>
<dbReference type="Proteomes" id="UP000248852">
    <property type="component" value="Segment"/>
</dbReference>
<comment type="catalytic activity">
    <reaction evidence="6">
        <text>RNA(n) + a ribonucleoside 5'-triphosphate = RNA(n+1) + diphosphate</text>
        <dbReference type="Rhea" id="RHEA:21248"/>
        <dbReference type="Rhea" id="RHEA-COMP:14527"/>
        <dbReference type="Rhea" id="RHEA-COMP:17342"/>
        <dbReference type="ChEBI" id="CHEBI:33019"/>
        <dbReference type="ChEBI" id="CHEBI:61557"/>
        <dbReference type="ChEBI" id="CHEBI:140395"/>
        <dbReference type="EC" id="2.7.7.6"/>
    </reaction>
</comment>
<dbReference type="SUPFAM" id="SSF51294">
    <property type="entry name" value="Hedgehog/intein (Hint) domain"/>
    <property type="match status" value="1"/>
</dbReference>
<dbReference type="GeneID" id="36843802"/>
<feature type="region of interest" description="Disordered" evidence="7">
    <location>
        <begin position="849"/>
        <end position="931"/>
    </location>
</feature>
<dbReference type="Gene3D" id="1.10.150.390">
    <property type="match status" value="1"/>
</dbReference>
<name>A0A2U7U894_9VIRU</name>
<keyword evidence="5 6" id="KW-0804">Transcription</keyword>
<dbReference type="Gene3D" id="1.10.274.100">
    <property type="entry name" value="RNA polymerase Rpb1, domain 3"/>
    <property type="match status" value="1"/>
</dbReference>
<feature type="compositionally biased region" description="Low complexity" evidence="7">
    <location>
        <begin position="1755"/>
        <end position="1766"/>
    </location>
</feature>
<dbReference type="InterPro" id="IPR007080">
    <property type="entry name" value="RNA_pol_Rpb1_1"/>
</dbReference>
<feature type="region of interest" description="Disordered" evidence="7">
    <location>
        <begin position="1883"/>
        <end position="1922"/>
    </location>
</feature>
<feature type="compositionally biased region" description="Basic and acidic residues" evidence="7">
    <location>
        <begin position="1469"/>
        <end position="1479"/>
    </location>
</feature>
<dbReference type="CDD" id="cd00081">
    <property type="entry name" value="Hint"/>
    <property type="match status" value="1"/>
</dbReference>
<keyword evidence="3 6" id="KW-0808">Transferase</keyword>
<dbReference type="PANTHER" id="PTHR19376:SF37">
    <property type="entry name" value="DNA-DIRECTED RNA POLYMERASE II SUBUNIT RPB1"/>
    <property type="match status" value="1"/>
</dbReference>
<comment type="similarity">
    <text evidence="1 6">Belongs to the RNA polymerase beta' chain family.</text>
</comment>
<dbReference type="EMBL" id="MG011689">
    <property type="protein sequence ID" value="AVK74661.1"/>
    <property type="molecule type" value="Genomic_DNA"/>
</dbReference>
<evidence type="ECO:0000256" key="5">
    <source>
        <dbReference type="ARBA" id="ARBA00023163"/>
    </source>
</evidence>
<dbReference type="SMART" id="SM00306">
    <property type="entry name" value="HintN"/>
    <property type="match status" value="1"/>
</dbReference>
<dbReference type="InterPro" id="IPR007066">
    <property type="entry name" value="RNA_pol_Rpb1_3"/>
</dbReference>